<dbReference type="Proteomes" id="UP000286976">
    <property type="component" value="Unassembled WGS sequence"/>
</dbReference>
<dbReference type="AlphaFoldDB" id="A0A432X1H5"/>
<dbReference type="OrthoDB" id="6658731at2"/>
<keyword evidence="1" id="KW-0472">Membrane</keyword>
<reference evidence="3 4" key="1">
    <citation type="journal article" date="2011" name="Front. Microbiol.">
        <title>Genomic signatures of strain selection and enhancement in Bacillus atrophaeus var. globigii, a historical biowarfare simulant.</title>
        <authorList>
            <person name="Gibbons H.S."/>
            <person name="Broomall S.M."/>
            <person name="McNew L.A."/>
            <person name="Daligault H."/>
            <person name="Chapman C."/>
            <person name="Bruce D."/>
            <person name="Karavis M."/>
            <person name="Krepps M."/>
            <person name="McGregor P.A."/>
            <person name="Hong C."/>
            <person name="Park K.H."/>
            <person name="Akmal A."/>
            <person name="Feldman A."/>
            <person name="Lin J.S."/>
            <person name="Chang W.E."/>
            <person name="Higgs B.W."/>
            <person name="Demirev P."/>
            <person name="Lindquist J."/>
            <person name="Liem A."/>
            <person name="Fochler E."/>
            <person name="Read T.D."/>
            <person name="Tapia R."/>
            <person name="Johnson S."/>
            <person name="Bishop-Lilly K.A."/>
            <person name="Detter C."/>
            <person name="Han C."/>
            <person name="Sozhamannan S."/>
            <person name="Rosenzweig C.N."/>
            <person name="Skowronski E.W."/>
        </authorList>
    </citation>
    <scope>NUCLEOTIDE SEQUENCE [LARGE SCALE GENOMIC DNA]</scope>
    <source>
        <strain evidence="3 4">AIT1</strain>
    </source>
</reference>
<evidence type="ECO:0000259" key="2">
    <source>
        <dbReference type="Pfam" id="PF06713"/>
    </source>
</evidence>
<keyword evidence="1" id="KW-1133">Transmembrane helix</keyword>
<dbReference type="RefSeq" id="WP_126757620.1">
    <property type="nucleotide sequence ID" value="NZ_PIPQ01000004.1"/>
</dbReference>
<comment type="caution">
    <text evidence="3">The sequence shown here is derived from an EMBL/GenBank/DDBJ whole genome shotgun (WGS) entry which is preliminary data.</text>
</comment>
<dbReference type="GO" id="GO:0030153">
    <property type="term" value="P:bacteriocin immunity"/>
    <property type="evidence" value="ECO:0007669"/>
    <property type="project" value="InterPro"/>
</dbReference>
<feature type="transmembrane region" description="Helical" evidence="1">
    <location>
        <begin position="41"/>
        <end position="62"/>
    </location>
</feature>
<dbReference type="EMBL" id="PIPQ01000004">
    <property type="protein sequence ID" value="RUO40136.1"/>
    <property type="molecule type" value="Genomic_DNA"/>
</dbReference>
<organism evidence="3 4">
    <name type="scientific">Aliidiomarina taiwanensis</name>
    <dbReference type="NCBI Taxonomy" id="946228"/>
    <lineage>
        <taxon>Bacteria</taxon>
        <taxon>Pseudomonadati</taxon>
        <taxon>Pseudomonadota</taxon>
        <taxon>Gammaproteobacteria</taxon>
        <taxon>Alteromonadales</taxon>
        <taxon>Idiomarinaceae</taxon>
        <taxon>Aliidiomarina</taxon>
    </lineage>
</organism>
<protein>
    <recommendedName>
        <fullName evidence="2">Uncharacterized protein YyaB-like PH domain-containing protein</fullName>
    </recommendedName>
</protein>
<accession>A0A432X1H5</accession>
<keyword evidence="1" id="KW-0812">Transmembrane</keyword>
<proteinExistence type="predicted"/>
<feature type="domain" description="Uncharacterized protein YyaB-like PH" evidence="2">
    <location>
        <begin position="58"/>
        <end position="126"/>
    </location>
</feature>
<feature type="transmembrane region" description="Helical" evidence="1">
    <location>
        <begin position="12"/>
        <end position="35"/>
    </location>
</feature>
<gene>
    <name evidence="3" type="ORF">CWE15_08300</name>
</gene>
<sequence>MDKHHSSKADPLLLLLLMTIPVLGFVASALCLLSGQNVLGFLIFIIMIVWPAWITLSTSYTIRGEHLLARCGPLRYKVKLTDIKEVVPVKTLRPGPALSWDKLKITYGADNKVLFVSPADKYTFVFDLGIGGEEAFDQVAADDDYEGPIY</sequence>
<dbReference type="InterPro" id="IPR009589">
    <property type="entry name" value="PH_YyaB-like"/>
</dbReference>
<name>A0A432X1H5_9GAMM</name>
<keyword evidence="4" id="KW-1185">Reference proteome</keyword>
<evidence type="ECO:0000313" key="4">
    <source>
        <dbReference type="Proteomes" id="UP000286976"/>
    </source>
</evidence>
<dbReference type="Pfam" id="PF06713">
    <property type="entry name" value="bPH_4"/>
    <property type="match status" value="1"/>
</dbReference>
<evidence type="ECO:0000256" key="1">
    <source>
        <dbReference type="SAM" id="Phobius"/>
    </source>
</evidence>
<evidence type="ECO:0000313" key="3">
    <source>
        <dbReference type="EMBL" id="RUO40136.1"/>
    </source>
</evidence>